<dbReference type="SUPFAM" id="SSF56731">
    <property type="entry name" value="DNA primase core"/>
    <property type="match status" value="1"/>
</dbReference>
<dbReference type="RefSeq" id="WP_220566048.1">
    <property type="nucleotide sequence ID" value="NZ_CP074136.1"/>
</dbReference>
<dbReference type="PANTHER" id="PTHR30313:SF2">
    <property type="entry name" value="DNA PRIMASE"/>
    <property type="match status" value="1"/>
</dbReference>
<evidence type="ECO:0000313" key="4">
    <source>
        <dbReference type="EMBL" id="QUX26469.1"/>
    </source>
</evidence>
<feature type="region of interest" description="Disordered" evidence="2">
    <location>
        <begin position="575"/>
        <end position="641"/>
    </location>
</feature>
<dbReference type="InterPro" id="IPR006171">
    <property type="entry name" value="TOPRIM_dom"/>
</dbReference>
<dbReference type="Pfam" id="PF13604">
    <property type="entry name" value="AAA_30"/>
    <property type="match status" value="1"/>
</dbReference>
<keyword evidence="1" id="KW-0175">Coiled coil</keyword>
<feature type="compositionally biased region" description="Basic and acidic residues" evidence="2">
    <location>
        <begin position="1026"/>
        <end position="1039"/>
    </location>
</feature>
<feature type="coiled-coil region" evidence="1">
    <location>
        <begin position="1905"/>
        <end position="1965"/>
    </location>
</feature>
<dbReference type="Gene3D" id="3.40.1360.10">
    <property type="match status" value="1"/>
</dbReference>
<dbReference type="SUPFAM" id="SSF55464">
    <property type="entry name" value="Origin of replication-binding domain, RBD-like"/>
    <property type="match status" value="1"/>
</dbReference>
<evidence type="ECO:0000313" key="5">
    <source>
        <dbReference type="Proteomes" id="UP000676079"/>
    </source>
</evidence>
<dbReference type="InterPro" id="IPR034151">
    <property type="entry name" value="TOPRIM_DnaG_bac"/>
</dbReference>
<dbReference type="EMBL" id="CP074136">
    <property type="protein sequence ID" value="QUX26469.1"/>
    <property type="molecule type" value="Genomic_DNA"/>
</dbReference>
<dbReference type="Gene3D" id="2.30.30.940">
    <property type="match status" value="1"/>
</dbReference>
<keyword evidence="5" id="KW-1185">Reference proteome</keyword>
<feature type="domain" description="Toprim" evidence="3">
    <location>
        <begin position="828"/>
        <end position="914"/>
    </location>
</feature>
<reference evidence="5" key="1">
    <citation type="submission" date="2021-05" db="EMBL/GenBank/DDBJ databases">
        <title>Direct Submission.</title>
        <authorList>
            <person name="Li K."/>
            <person name="Gao J."/>
        </authorList>
    </citation>
    <scope>NUCLEOTIDE SEQUENCE [LARGE SCALE GENOMIC DNA]</scope>
    <source>
        <strain evidence="5">Mg02</strain>
        <plasmid evidence="5">unnamed4</plasmid>
    </source>
</reference>
<feature type="compositionally biased region" description="Basic and acidic residues" evidence="2">
    <location>
        <begin position="2259"/>
        <end position="2316"/>
    </location>
</feature>
<feature type="region of interest" description="Disordered" evidence="2">
    <location>
        <begin position="953"/>
        <end position="1000"/>
    </location>
</feature>
<dbReference type="Pfam" id="PF13155">
    <property type="entry name" value="Toprim_2"/>
    <property type="match status" value="1"/>
</dbReference>
<feature type="region of interest" description="Disordered" evidence="2">
    <location>
        <begin position="1134"/>
        <end position="1177"/>
    </location>
</feature>
<dbReference type="SMART" id="SM00493">
    <property type="entry name" value="TOPRIM"/>
    <property type="match status" value="1"/>
</dbReference>
<geneLocation type="plasmid" evidence="4 5">
    <name>unnamed4</name>
</geneLocation>
<feature type="region of interest" description="Disordered" evidence="2">
    <location>
        <begin position="2139"/>
        <end position="2160"/>
    </location>
</feature>
<dbReference type="Pfam" id="PF08275">
    <property type="entry name" value="DNAG_N"/>
    <property type="match status" value="1"/>
</dbReference>
<feature type="region of interest" description="Disordered" evidence="2">
    <location>
        <begin position="2193"/>
        <end position="2234"/>
    </location>
</feature>
<dbReference type="Proteomes" id="UP000676079">
    <property type="component" value="Plasmid unnamed4"/>
</dbReference>
<protein>
    <submittedName>
        <fullName evidence="4">Relaxase domain-containing protein</fullName>
    </submittedName>
</protein>
<evidence type="ECO:0000259" key="3">
    <source>
        <dbReference type="PROSITE" id="PS50880"/>
    </source>
</evidence>
<feature type="region of interest" description="Disordered" evidence="2">
    <location>
        <begin position="2259"/>
        <end position="2325"/>
    </location>
</feature>
<organism evidence="4 5">
    <name type="scientific">Nocardiopsis changdeensis</name>
    <dbReference type="NCBI Taxonomy" id="2831969"/>
    <lineage>
        <taxon>Bacteria</taxon>
        <taxon>Bacillati</taxon>
        <taxon>Actinomycetota</taxon>
        <taxon>Actinomycetes</taxon>
        <taxon>Streptosporangiales</taxon>
        <taxon>Nocardiopsidaceae</taxon>
        <taxon>Nocardiopsis</taxon>
    </lineage>
</organism>
<accession>A0A975QCA5</accession>
<dbReference type="SUPFAM" id="SSF52540">
    <property type="entry name" value="P-loop containing nucleoside triphosphate hydrolases"/>
    <property type="match status" value="2"/>
</dbReference>
<evidence type="ECO:0000256" key="1">
    <source>
        <dbReference type="SAM" id="Coils"/>
    </source>
</evidence>
<sequence length="2325" mass="252004">MLTLATGYDPGYLTRQTTPRAANYYTVAVTQHGEPQGVWWGPGAQALGFTPGDEIDPKVMEKLYSSFVDPRDENFLKSDVPDSEKEMLGRRPSRYKDVDAWYAQLLKREPEATPERQRELRNEAEKRADRQKTVYFYDATFSVPKSVSLLHAGLLAAAKAAQEAGNVERAAQCNERADAVIRAVMAGAGASLEYLREHAGAARTGYHGGKVEGRSTGKWTPAGGWVVAQFLQHTNRAGEPQIHVHNAILGRQLCEDGKWRGIDSRALFRSRAGAAAAGERKLFQDLARDLGAEAVQRADGNGFELKGVSTKEILSFSSRDTAVTAEMERLIQNYVDAHGRMPNARVMYKMGQEATLATRKTKEPNLSRTALLAKWEAVADRLELGKLGAIPGRVLGRIDPERNTALAYEPTQLEMDRIITTAVERVQEAKSVFTRHDVFRRINDELPPNLGALSDEQVHALVDRMTDVALSPAGPADVRLLNAPDVVLIPAELRDADGRSVYLAPNAERYTTAKLLDDEQQLISEALRLDAPRIHVEPAAEAEAVPVEAAGVSAEAVPGVEPTAEGAVTVEAERQAGADEVAPPVSGGESEAGETQGVSSDAAGVSGEATGVSSETLADSEENSADSHENDEGESGSSRVRGVADDARALEGAEGAEGAPEAAAEEIAGQEVVYTPEEERLIQAHRDAAAWFQEQLHSDGGQEAREYMDGRGFGHAIALDSPWQVGYGGTSRYALFNHLSALGYSNEELMASGLVLRTEGGGIIDRFRGRVVLPVHNAQGDPVAFMGRKLPDDPHPAKWLNSPETAIYSKGKVLMGLGVQRQALAAGAQPVIVEGLFDVLAVAGASDPRYVAVAPGGTAFTTDQYAALTAAASPEAGVLVAFDDDKAGRKASVAAYELLRHHEGPVRAVTLPEGMDPGDLADDPERLREVLQDQERHLVDVVVAAGVDAHRWPAPSQERPQMTGEEISRQAAESWGFDPVESEARHQQYLSESAQPGPDLSAHVARSLARTVLGVDVPAPAPEAARPADHPRPEADPYREGDLTVEAQVEAIRQAVDLIDLDAPDAAERAQRVMAQLAAQTGADLETVQAVFVDALAGEPLPVGEDAPNGSRWGQKTIIPSPISAETQAAWRETDRARAAEQAAAEAAAAASAETGEGEAERAPVSSQTPRVSEETARALRESAQVRAELMELYPRLHVDQADAIAGVATSGRGVDVLVGPAGSGKSTTLGYLADLWKEKTSAPVVGLATAQNAANILGAKKVNGAKAFDATHNIAKWLYLVESGKTRVVPGSLIVVDEASMVTTTHLKEIQDIAAQARAKVVWAGDHAQLSAPGAAGAMRHLVELGGAYELTKVHRFAEAWEAEASLKLRDGMAEALTAYDKHGRLAAGSRADMEAQALRSYLADYLDGKDTLLLASTNESASALSGRARAALVEAGLVEAGGTRLRDANTASVGDLIVARANDTHIKVGEDQRPLSNRDVLRVVEVLEDGGIRATLREEDATSDIPVTLPAAYVADQVELAYAGTTHAAQGRDVHTCYSIVDGTVTDEMLYVMMTRGQEGNYGYGVVEDQGADLRTGPEQAQEYTAELRQAGARQRGERLAGEHAQRAREADEQRLGVFAAAMQREAVDPMATEAMLGEAERPRHLGHLGAMWLDMTREYTARGYLERAAERGVLAPHHLERALKEEALSTLGRMLTRLEMAGYPADTILDQAISSRELGTAEEISQVLYWRIDGDADKHGIDVASLDPSEQQINATWSERTTDLGVPAIDVARHDIAQRMDERTRELAERAAHQPPRWLVEHIGPVPADTRTRERDQWMQRAGRVLAYREQWMHQAESDAIGPAPSRANPEQRAAWLAAHDALGAPEGVRDLSGASLGELYVLRAAYERETRWAPAYVAEELRAASLQARELDQQVSHLRAEARQEQDDERRVALEAQAQARAELAQEMHAHRQDLERIDAARQRWYDATEDKRVLAERADQELRRRAEQDAQEQRQARVDVGALRPLALDGAGGREYEEAQARRAEQAEAEERAQVHPGQMSLDDIEVSEPAPEVVDAEPVEAEPVEAEAVEAAPTVLEIEAAEPEVTEHDLVEADQVSVAWEAAPTPEFDQHEFTASGVDWAALAASEPEPEVVDVEPVEAEPEPAAEQVQDLPVVDAEITMEVVERITEPAPPVQDAEVRVTVVEIANEDVPDPWRRPEDFQRDTGAAERDPDPVAQDAPSADQPTLWDEVIDHTAEMDRVIDQARHAADLADHRNAGLDAERLAQEEADREQRQREAREVDAERAAREEQARQELEQREAERAAAERVMEQQLEGPEL</sequence>
<feature type="compositionally biased region" description="Acidic residues" evidence="2">
    <location>
        <begin position="2139"/>
        <end position="2150"/>
    </location>
</feature>
<dbReference type="PANTHER" id="PTHR30313">
    <property type="entry name" value="DNA PRIMASE"/>
    <property type="match status" value="1"/>
</dbReference>
<gene>
    <name evidence="4" type="ORF">KGD84_32745</name>
</gene>
<dbReference type="InterPro" id="IPR037068">
    <property type="entry name" value="DNA_primase_core_N_sf"/>
</dbReference>
<evidence type="ECO:0000256" key="2">
    <source>
        <dbReference type="SAM" id="MobiDB-lite"/>
    </source>
</evidence>
<dbReference type="InterPro" id="IPR027417">
    <property type="entry name" value="P-loop_NTPase"/>
</dbReference>
<dbReference type="NCBIfam" id="NF041492">
    <property type="entry name" value="MobF"/>
    <property type="match status" value="1"/>
</dbReference>
<keyword evidence="4" id="KW-0614">Plasmid</keyword>
<dbReference type="CDD" id="cd03364">
    <property type="entry name" value="TOPRIM_DnaG_primases"/>
    <property type="match status" value="1"/>
</dbReference>
<dbReference type="InterPro" id="IPR014862">
    <property type="entry name" value="TrwC"/>
</dbReference>
<feature type="region of interest" description="Disordered" evidence="2">
    <location>
        <begin position="1015"/>
        <end position="1039"/>
    </location>
</feature>
<feature type="compositionally biased region" description="Basic and acidic residues" evidence="2">
    <location>
        <begin position="2199"/>
        <end position="2219"/>
    </location>
</feature>
<feature type="compositionally biased region" description="Low complexity" evidence="2">
    <location>
        <begin position="1140"/>
        <end position="1155"/>
    </location>
</feature>
<proteinExistence type="predicted"/>
<dbReference type="InterPro" id="IPR050219">
    <property type="entry name" value="DnaG_primase"/>
</dbReference>
<dbReference type="PROSITE" id="PS50880">
    <property type="entry name" value="TOPRIM"/>
    <property type="match status" value="1"/>
</dbReference>
<name>A0A975QCA5_9ACTN</name>
<dbReference type="Pfam" id="PF08751">
    <property type="entry name" value="TrwC"/>
    <property type="match status" value="1"/>
</dbReference>
<dbReference type="Gene3D" id="3.90.980.10">
    <property type="entry name" value="DNA primase, catalytic core, N-terminal domain"/>
    <property type="match status" value="1"/>
</dbReference>
<dbReference type="Gene3D" id="3.40.50.300">
    <property type="entry name" value="P-loop containing nucleotide triphosphate hydrolases"/>
    <property type="match status" value="2"/>
</dbReference>
<dbReference type="InterPro" id="IPR013264">
    <property type="entry name" value="DNAG_N"/>
</dbReference>